<dbReference type="AlphaFoldDB" id="A0A518G0N0"/>
<feature type="signal peptide" evidence="1">
    <location>
        <begin position="1"/>
        <end position="22"/>
    </location>
</feature>
<keyword evidence="1" id="KW-0732">Signal</keyword>
<evidence type="ECO:0000259" key="2">
    <source>
        <dbReference type="Pfam" id="PF10030"/>
    </source>
</evidence>
<evidence type="ECO:0000256" key="1">
    <source>
        <dbReference type="SAM" id="SignalP"/>
    </source>
</evidence>
<dbReference type="InterPro" id="IPR036366">
    <property type="entry name" value="PGBDSf"/>
</dbReference>
<name>A0A518G0N0_9BACT</name>
<feature type="chain" id="PRO_5021858066" description="DUF2272 domain-containing protein" evidence="1">
    <location>
        <begin position="23"/>
        <end position="310"/>
    </location>
</feature>
<reference evidence="3 4" key="1">
    <citation type="submission" date="2019-02" db="EMBL/GenBank/DDBJ databases">
        <title>Deep-cultivation of Planctomycetes and their phenomic and genomic characterization uncovers novel biology.</title>
        <authorList>
            <person name="Wiegand S."/>
            <person name="Jogler M."/>
            <person name="Boedeker C."/>
            <person name="Pinto D."/>
            <person name="Vollmers J."/>
            <person name="Rivas-Marin E."/>
            <person name="Kohn T."/>
            <person name="Peeters S.H."/>
            <person name="Heuer A."/>
            <person name="Rast P."/>
            <person name="Oberbeckmann S."/>
            <person name="Bunk B."/>
            <person name="Jeske O."/>
            <person name="Meyerdierks A."/>
            <person name="Storesund J.E."/>
            <person name="Kallscheuer N."/>
            <person name="Luecker S."/>
            <person name="Lage O.M."/>
            <person name="Pohl T."/>
            <person name="Merkel B.J."/>
            <person name="Hornburger P."/>
            <person name="Mueller R.-W."/>
            <person name="Bruemmer F."/>
            <person name="Labrenz M."/>
            <person name="Spormann A.M."/>
            <person name="Op den Camp H."/>
            <person name="Overmann J."/>
            <person name="Amann R."/>
            <person name="Jetten M.S.M."/>
            <person name="Mascher T."/>
            <person name="Medema M.H."/>
            <person name="Devos D.P."/>
            <person name="Kaster A.-K."/>
            <person name="Ovreas L."/>
            <person name="Rohde M."/>
            <person name="Galperin M.Y."/>
            <person name="Jogler C."/>
        </authorList>
    </citation>
    <scope>NUCLEOTIDE SEQUENCE [LARGE SCALE GENOMIC DNA]</scope>
    <source>
        <strain evidence="3 4">Q31a</strain>
    </source>
</reference>
<dbReference type="OrthoDB" id="932638at2"/>
<keyword evidence="4" id="KW-1185">Reference proteome</keyword>
<gene>
    <name evidence="3" type="ORF">Q31a_04410</name>
</gene>
<evidence type="ECO:0000313" key="3">
    <source>
        <dbReference type="EMBL" id="QDV22158.1"/>
    </source>
</evidence>
<sequence length="310" mass="33674" precursor="true">MHTSGLCLVAPVLLGLCMAAQAVGEDLVGSVGKAGQNQANDVLTIQLLLNQLPAAEGDSQPASEDQAGGTVLLDPDGVMGPATLAAIRSFQAAQLSEAEVTGLVEPDSPTLQRLNALVSSQPLRDRIVRVSLGERRFWRNGQRTERDPRVSARLQLYWQCARQSYELKEFQDSEFQSGHPWSAVYISWVMLRAGAGEHFAYNDSHWEYVAAAKRNRIEGNASPFKAYRPHEGEFKLGDVVVKRRSTSTATYDNIELGHPTHGDIVVAISATELVTIGGNVSDSVTTTRVPLDSNGKIADAKYFAVVKVEE</sequence>
<dbReference type="KEGG" id="ahel:Q31a_04410"/>
<organism evidence="3 4">
    <name type="scientific">Aureliella helgolandensis</name>
    <dbReference type="NCBI Taxonomy" id="2527968"/>
    <lineage>
        <taxon>Bacteria</taxon>
        <taxon>Pseudomonadati</taxon>
        <taxon>Planctomycetota</taxon>
        <taxon>Planctomycetia</taxon>
        <taxon>Pirellulales</taxon>
        <taxon>Pirellulaceae</taxon>
        <taxon>Aureliella</taxon>
    </lineage>
</organism>
<evidence type="ECO:0000313" key="4">
    <source>
        <dbReference type="Proteomes" id="UP000318017"/>
    </source>
</evidence>
<dbReference type="Proteomes" id="UP000318017">
    <property type="component" value="Chromosome"/>
</dbReference>
<dbReference type="Pfam" id="PF10030">
    <property type="entry name" value="DUF2272"/>
    <property type="match status" value="1"/>
</dbReference>
<dbReference type="Gene3D" id="1.10.101.10">
    <property type="entry name" value="PGBD-like superfamily/PGBD"/>
    <property type="match status" value="1"/>
</dbReference>
<proteinExistence type="predicted"/>
<dbReference type="InterPro" id="IPR019262">
    <property type="entry name" value="DUF2272"/>
</dbReference>
<protein>
    <recommendedName>
        <fullName evidence="2">DUF2272 domain-containing protein</fullName>
    </recommendedName>
</protein>
<dbReference type="EMBL" id="CP036298">
    <property type="protein sequence ID" value="QDV22158.1"/>
    <property type="molecule type" value="Genomic_DNA"/>
</dbReference>
<accession>A0A518G0N0</accession>
<feature type="domain" description="DUF2272" evidence="2">
    <location>
        <begin position="158"/>
        <end position="301"/>
    </location>
</feature>